<dbReference type="GO" id="GO:0004722">
    <property type="term" value="F:protein serine/threonine phosphatase activity"/>
    <property type="evidence" value="ECO:0007669"/>
    <property type="project" value="InterPro"/>
</dbReference>
<evidence type="ECO:0000313" key="3">
    <source>
        <dbReference type="EMBL" id="EDO05145.1"/>
    </source>
</evidence>
<sequence>MTEDSTGEEGVIDLVVPSDGIWVEHDDASEGGWYTHEDLEWMYNSRDRIYFHIVSNIVVSAGDSFPKNLVPSKNEVKTSDDNAESPDHEGSESSSAELLEKNGSPQGSDDSDDKDLSIDFEKDLLAATASRKGNSDHKSNCEDFYVTLECMSIHVVSRTEALCYYTGVFDGHCGYKCAEYLTKHLKNNILSVYRQSVRSIDQNKRPKDLFPIESLEVRALMQGCSKGFEMTDKNFCNIAGNYNLLDGSTATVCLIYGPDSDGCLKLITSHVGDSRALLCSMAESDDCFAQAMTTDHKPNNVKERQYIEKNGGTVEFAQGAWRCLNKARNGQPMSGLATSRAMGDYPMKFPDRIVSSEPDVSVYTINFDSDLFLVLVTDGITDVLTNKEIVDIVCEAIDEECTADAAAERVIVTAEQCGSVDDKTCTVIYFGWHKDLFDKCVRNKEADARHEALTALAVDKTKDAVDKEDDMFTN</sequence>
<proteinExistence type="predicted"/>
<dbReference type="InterPro" id="IPR015655">
    <property type="entry name" value="PP2C"/>
</dbReference>
<dbReference type="CDD" id="cd00143">
    <property type="entry name" value="PP2Cc"/>
    <property type="match status" value="1"/>
</dbReference>
<keyword evidence="4" id="KW-1185">Reference proteome</keyword>
<dbReference type="SUPFAM" id="SSF81606">
    <property type="entry name" value="PP2C-like"/>
    <property type="match status" value="1"/>
</dbReference>
<feature type="region of interest" description="Disordered" evidence="1">
    <location>
        <begin position="69"/>
        <end position="114"/>
    </location>
</feature>
<dbReference type="PROSITE" id="PS51746">
    <property type="entry name" value="PPM_2"/>
    <property type="match status" value="1"/>
</dbReference>
<dbReference type="GeneID" id="5476916"/>
<dbReference type="Proteomes" id="UP000002173">
    <property type="component" value="Unassembled WGS sequence"/>
</dbReference>
<reference evidence="4" key="3">
    <citation type="journal article" date="2021" name="Int. J. Parasitol.">
        <title>Comparative analysis of gene expression between Babesia bovis blood stages and kinetes allowed by improved genome annotation.</title>
        <authorList>
            <person name="Ueti M.W."/>
            <person name="Johnson W.C."/>
            <person name="Kappmeyer L.S."/>
            <person name="Herndon D.R."/>
            <person name="Mousel M.R."/>
            <person name="Reif K.E."/>
            <person name="Taus N.S."/>
            <person name="Ifeonu O.O."/>
            <person name="Silva J.C."/>
            <person name="Suarez C.E."/>
            <person name="Brayton K.A."/>
        </authorList>
    </citation>
    <scope>NUCLEOTIDE SEQUENCE [LARGE SCALE GENOMIC DNA]</scope>
</reference>
<gene>
    <name evidence="3" type="ORF">BBOV_I000510</name>
</gene>
<dbReference type="RefSeq" id="XP_001608713.1">
    <property type="nucleotide sequence ID" value="XM_001608663.1"/>
</dbReference>
<dbReference type="Gene3D" id="3.60.40.10">
    <property type="entry name" value="PPM-type phosphatase domain"/>
    <property type="match status" value="1"/>
</dbReference>
<dbReference type="VEuPathDB" id="PiroplasmaDB:BBOV_I000510"/>
<dbReference type="InParanoid" id="A7AX72"/>
<name>A7AX72_BABBO</name>
<protein>
    <submittedName>
        <fullName evidence="3">Protein phosphatase 2C domain containing protein</fullName>
    </submittedName>
</protein>
<dbReference type="Pfam" id="PF00481">
    <property type="entry name" value="PP2C"/>
    <property type="match status" value="1"/>
</dbReference>
<feature type="domain" description="PPM-type phosphatase" evidence="2">
    <location>
        <begin position="124"/>
        <end position="430"/>
    </location>
</feature>
<dbReference type="PANTHER" id="PTHR47992">
    <property type="entry name" value="PROTEIN PHOSPHATASE"/>
    <property type="match status" value="1"/>
</dbReference>
<comment type="caution">
    <text evidence="3">The sequence shown here is derived from an EMBL/GenBank/DDBJ whole genome shotgun (WGS) entry which is preliminary data.</text>
</comment>
<dbReference type="AlphaFoldDB" id="A7AX72"/>
<feature type="compositionally biased region" description="Basic and acidic residues" evidence="1">
    <location>
        <begin position="74"/>
        <end position="91"/>
    </location>
</feature>
<dbReference type="eggNOG" id="KOG0698">
    <property type="taxonomic scope" value="Eukaryota"/>
</dbReference>
<dbReference type="OMA" id="IYFGWHK"/>
<accession>A7AX72</accession>
<dbReference type="KEGG" id="bbo:BBOV_I000510"/>
<reference evidence="4" key="2">
    <citation type="journal article" date="2020" name="Data Brief">
        <title>Transcriptome dataset of Babesia bovis life stages within vertebrate and invertebrate hosts.</title>
        <authorList>
            <person name="Ueti M.W."/>
            <person name="Johnson W.C."/>
            <person name="Kappmeyer L.S."/>
            <person name="Herndon D.R."/>
            <person name="Mousel M.R."/>
            <person name="Reif K.E."/>
            <person name="Taus N.S."/>
            <person name="Ifeonu O.O."/>
            <person name="Silva J.C."/>
            <person name="Suarez C.E."/>
            <person name="Brayton K.A."/>
        </authorList>
    </citation>
    <scope>NUCLEOTIDE SEQUENCE [LARGE SCALE GENOMIC DNA]</scope>
</reference>
<evidence type="ECO:0000313" key="4">
    <source>
        <dbReference type="Proteomes" id="UP000002173"/>
    </source>
</evidence>
<dbReference type="InterPro" id="IPR001932">
    <property type="entry name" value="PPM-type_phosphatase-like_dom"/>
</dbReference>
<organism evidence="3 4">
    <name type="scientific">Babesia bovis</name>
    <dbReference type="NCBI Taxonomy" id="5865"/>
    <lineage>
        <taxon>Eukaryota</taxon>
        <taxon>Sar</taxon>
        <taxon>Alveolata</taxon>
        <taxon>Apicomplexa</taxon>
        <taxon>Aconoidasida</taxon>
        <taxon>Piroplasmida</taxon>
        <taxon>Babesiidae</taxon>
        <taxon>Babesia</taxon>
    </lineage>
</organism>
<dbReference type="InterPro" id="IPR036457">
    <property type="entry name" value="PPM-type-like_dom_sf"/>
</dbReference>
<evidence type="ECO:0000259" key="2">
    <source>
        <dbReference type="PROSITE" id="PS51746"/>
    </source>
</evidence>
<evidence type="ECO:0000256" key="1">
    <source>
        <dbReference type="SAM" id="MobiDB-lite"/>
    </source>
</evidence>
<dbReference type="STRING" id="5865.A7AX72"/>
<dbReference type="EMBL" id="AAXT01000006">
    <property type="protein sequence ID" value="EDO05145.1"/>
    <property type="molecule type" value="Genomic_DNA"/>
</dbReference>
<reference evidence="3 4" key="1">
    <citation type="journal article" date="2007" name="PLoS Pathog.">
        <title>Genome sequence of Babesia bovis and comparative analysis of apicomplexan hemoprotozoa.</title>
        <authorList>
            <person name="Brayton K.A."/>
            <person name="Lau A.O.T."/>
            <person name="Herndon D.R."/>
            <person name="Hannick L."/>
            <person name="Kappmeyer L.S."/>
            <person name="Berens S.J."/>
            <person name="Bidwell S.L."/>
            <person name="Brown W.C."/>
            <person name="Crabtree J."/>
            <person name="Fadrosh D."/>
            <person name="Feldblum T."/>
            <person name="Forberger H.A."/>
            <person name="Haas B.J."/>
            <person name="Howell J.M."/>
            <person name="Khouri H."/>
            <person name="Koo H."/>
            <person name="Mann D.J."/>
            <person name="Norimine J."/>
            <person name="Paulsen I.T."/>
            <person name="Radune D."/>
            <person name="Ren Q."/>
            <person name="Smith R.K. Jr."/>
            <person name="Suarez C.E."/>
            <person name="White O."/>
            <person name="Wortman J.R."/>
            <person name="Knowles D.P. Jr."/>
            <person name="McElwain T.F."/>
            <person name="Nene V.M."/>
        </authorList>
    </citation>
    <scope>NUCLEOTIDE SEQUENCE [LARGE SCALE GENOMIC DNA]</scope>
    <source>
        <strain evidence="3">T2Bo</strain>
    </source>
</reference>
<dbReference type="SMART" id="SM00332">
    <property type="entry name" value="PP2Cc"/>
    <property type="match status" value="1"/>
</dbReference>